<organism evidence="2 3">
    <name type="scientific">Ricinus communis</name>
    <name type="common">Castor bean</name>
    <dbReference type="NCBI Taxonomy" id="3988"/>
    <lineage>
        <taxon>Eukaryota</taxon>
        <taxon>Viridiplantae</taxon>
        <taxon>Streptophyta</taxon>
        <taxon>Embryophyta</taxon>
        <taxon>Tracheophyta</taxon>
        <taxon>Spermatophyta</taxon>
        <taxon>Magnoliopsida</taxon>
        <taxon>eudicotyledons</taxon>
        <taxon>Gunneridae</taxon>
        <taxon>Pentapetalae</taxon>
        <taxon>rosids</taxon>
        <taxon>fabids</taxon>
        <taxon>Malpighiales</taxon>
        <taxon>Euphorbiaceae</taxon>
        <taxon>Acalyphoideae</taxon>
        <taxon>Acalypheae</taxon>
        <taxon>Ricinus</taxon>
    </lineage>
</organism>
<dbReference type="Proteomes" id="UP000008311">
    <property type="component" value="Unassembled WGS sequence"/>
</dbReference>
<accession>B9RCF5</accession>
<keyword evidence="3" id="KW-1185">Reference proteome</keyword>
<name>B9RCF5_RICCO</name>
<evidence type="ECO:0000313" key="3">
    <source>
        <dbReference type="Proteomes" id="UP000008311"/>
    </source>
</evidence>
<dbReference type="EMBL" id="EQ973774">
    <property type="protein sequence ID" value="EEF51226.1"/>
    <property type="molecule type" value="Genomic_DNA"/>
</dbReference>
<evidence type="ECO:0000256" key="1">
    <source>
        <dbReference type="SAM" id="MobiDB-lite"/>
    </source>
</evidence>
<evidence type="ECO:0000313" key="2">
    <source>
        <dbReference type="EMBL" id="EEF51226.1"/>
    </source>
</evidence>
<sequence>MGIEQCCFCIAERDRCWRETEIDREGEGEMGGNYIEASEYNDSRQRGRERERE</sequence>
<feature type="compositionally biased region" description="Basic and acidic residues" evidence="1">
    <location>
        <begin position="41"/>
        <end position="53"/>
    </location>
</feature>
<reference evidence="3" key="1">
    <citation type="journal article" date="2010" name="Nat. Biotechnol.">
        <title>Draft genome sequence of the oilseed species Ricinus communis.</title>
        <authorList>
            <person name="Chan A.P."/>
            <person name="Crabtree J."/>
            <person name="Zhao Q."/>
            <person name="Lorenzi H."/>
            <person name="Orvis J."/>
            <person name="Puiu D."/>
            <person name="Melake-Berhan A."/>
            <person name="Jones K.M."/>
            <person name="Redman J."/>
            <person name="Chen G."/>
            <person name="Cahoon E.B."/>
            <person name="Gedil M."/>
            <person name="Stanke M."/>
            <person name="Haas B.J."/>
            <person name="Wortman J.R."/>
            <person name="Fraser-Liggett C.M."/>
            <person name="Ravel J."/>
            <person name="Rabinowicz P.D."/>
        </authorList>
    </citation>
    <scope>NUCLEOTIDE SEQUENCE [LARGE SCALE GENOMIC DNA]</scope>
    <source>
        <strain evidence="3">cv. Hale</strain>
    </source>
</reference>
<dbReference type="AlphaFoldDB" id="B9RCF5"/>
<feature type="region of interest" description="Disordered" evidence="1">
    <location>
        <begin position="27"/>
        <end position="53"/>
    </location>
</feature>
<dbReference type="InParanoid" id="B9RCF5"/>
<gene>
    <name evidence="2" type="ORF">RCOM_1687670</name>
</gene>
<proteinExistence type="predicted"/>
<protein>
    <submittedName>
        <fullName evidence="2">Uncharacterized protein</fullName>
    </submittedName>
</protein>